<protein>
    <submittedName>
        <fullName evidence="2">Uncharacterized protein</fullName>
    </submittedName>
</protein>
<dbReference type="Proteomes" id="UP000054776">
    <property type="component" value="Unassembled WGS sequence"/>
</dbReference>
<evidence type="ECO:0000313" key="2">
    <source>
        <dbReference type="EMBL" id="KRY04339.1"/>
    </source>
</evidence>
<reference evidence="2 3" key="1">
    <citation type="submission" date="2015-01" db="EMBL/GenBank/DDBJ databases">
        <title>Evolution of Trichinella species and genotypes.</title>
        <authorList>
            <person name="Korhonen P.K."/>
            <person name="Edoardo P."/>
            <person name="Giuseppe L.R."/>
            <person name="Gasser R.B."/>
        </authorList>
    </citation>
    <scope>NUCLEOTIDE SEQUENCE [LARGE SCALE GENOMIC DNA]</scope>
    <source>
        <strain evidence="2">ISS3</strain>
    </source>
</reference>
<proteinExistence type="predicted"/>
<accession>A0A0V0YWE0</accession>
<evidence type="ECO:0000256" key="1">
    <source>
        <dbReference type="SAM" id="MobiDB-lite"/>
    </source>
</evidence>
<keyword evidence="3" id="KW-1185">Reference proteome</keyword>
<organism evidence="2 3">
    <name type="scientific">Trichinella spiralis</name>
    <name type="common">Trichina worm</name>
    <dbReference type="NCBI Taxonomy" id="6334"/>
    <lineage>
        <taxon>Eukaryota</taxon>
        <taxon>Metazoa</taxon>
        <taxon>Ecdysozoa</taxon>
        <taxon>Nematoda</taxon>
        <taxon>Enoplea</taxon>
        <taxon>Dorylaimia</taxon>
        <taxon>Trichinellida</taxon>
        <taxon>Trichinellidae</taxon>
        <taxon>Trichinella</taxon>
    </lineage>
</organism>
<gene>
    <name evidence="2" type="ORF">T01_11654</name>
</gene>
<comment type="caution">
    <text evidence="2">The sequence shown here is derived from an EMBL/GenBank/DDBJ whole genome shotgun (WGS) entry which is preliminary data.</text>
</comment>
<dbReference type="EMBL" id="JYDH01004395">
    <property type="protein sequence ID" value="KRY04339.1"/>
    <property type="molecule type" value="Genomic_DNA"/>
</dbReference>
<dbReference type="AlphaFoldDB" id="A0A0V0YWE0"/>
<evidence type="ECO:0000313" key="3">
    <source>
        <dbReference type="Proteomes" id="UP000054776"/>
    </source>
</evidence>
<sequence length="54" mass="6142">MPIFHYLQPRPEEVWVSSSRRPQVQRLLSSTPTPSGSPFIISTHTSCGRPHKQV</sequence>
<feature type="region of interest" description="Disordered" evidence="1">
    <location>
        <begin position="27"/>
        <end position="54"/>
    </location>
</feature>
<name>A0A0V0YWE0_TRISP</name>
<feature type="non-terminal residue" evidence="2">
    <location>
        <position position="54"/>
    </location>
</feature>
<feature type="compositionally biased region" description="Low complexity" evidence="1">
    <location>
        <begin position="29"/>
        <end position="43"/>
    </location>
</feature>
<dbReference type="InParanoid" id="A0A0V0YWE0"/>